<dbReference type="InterPro" id="IPR036259">
    <property type="entry name" value="MFS_trans_sf"/>
</dbReference>
<accession>A0A8H6YC15</accession>
<sequence>MATTQEKGNPAVEMDQDVATAPQMSVPDGGLVAWTTIAGAWLILFATSGYMFSFGVYEDFYVLEYLSNHSPSSIAWIGSFQLMSPFLLGIFSGKLFDDGHFHALQICGGTVFTLSLFMLSLAKPQQYYQIFLSQGVGMGFGLGCTYLPSASIVSHHFAKRRGLASGIALSGGAVGSAVFPIMLNHLLPRIGFGQAVRATAYVVLGCVVAGNVMMKTRFRAHYKRADAGGSRMWGFLTDAPYMLTVLGLSLANVGNFFPLTYIQLYAEQHSVSSSASFYSITSINAAGVLGANCGKLLRRRLRIR</sequence>
<comment type="caution">
    <text evidence="4">The sequence shown here is derived from an EMBL/GenBank/DDBJ whole genome shotgun (WGS) entry which is preliminary data.</text>
</comment>
<keyword evidence="3" id="KW-0472">Membrane</keyword>
<evidence type="ECO:0000256" key="1">
    <source>
        <dbReference type="ARBA" id="ARBA00004141"/>
    </source>
</evidence>
<evidence type="ECO:0000256" key="2">
    <source>
        <dbReference type="ARBA" id="ARBA00006727"/>
    </source>
</evidence>
<keyword evidence="3" id="KW-0812">Transmembrane</keyword>
<evidence type="ECO:0000313" key="4">
    <source>
        <dbReference type="EMBL" id="KAF7358293.1"/>
    </source>
</evidence>
<dbReference type="SUPFAM" id="SSF103473">
    <property type="entry name" value="MFS general substrate transporter"/>
    <property type="match status" value="1"/>
</dbReference>
<protein>
    <submittedName>
        <fullName evidence="4">MFS general substrate transporter</fullName>
    </submittedName>
</protein>
<name>A0A8H6YC15_9AGAR</name>
<evidence type="ECO:0000313" key="5">
    <source>
        <dbReference type="Proteomes" id="UP000620124"/>
    </source>
</evidence>
<comment type="similarity">
    <text evidence="2">Belongs to the major facilitator superfamily. Monocarboxylate porter (TC 2.A.1.13) family.</text>
</comment>
<feature type="transmembrane region" description="Helical" evidence="3">
    <location>
        <begin position="235"/>
        <end position="257"/>
    </location>
</feature>
<dbReference type="PANTHER" id="PTHR11360">
    <property type="entry name" value="MONOCARBOXYLATE TRANSPORTER"/>
    <property type="match status" value="1"/>
</dbReference>
<comment type="subcellular location">
    <subcellularLocation>
        <location evidence="1">Membrane</location>
        <topology evidence="1">Multi-pass membrane protein</topology>
    </subcellularLocation>
</comment>
<dbReference type="GO" id="GO:0016020">
    <property type="term" value="C:membrane"/>
    <property type="evidence" value="ECO:0007669"/>
    <property type="project" value="UniProtKB-SubCell"/>
</dbReference>
<feature type="transmembrane region" description="Helical" evidence="3">
    <location>
        <begin position="128"/>
        <end position="150"/>
    </location>
</feature>
<dbReference type="AlphaFoldDB" id="A0A8H6YC15"/>
<dbReference type="PANTHER" id="PTHR11360:SF234">
    <property type="entry name" value="MFS-TYPE TRANSPORTER DBAD-RELATED"/>
    <property type="match status" value="1"/>
</dbReference>
<dbReference type="Proteomes" id="UP000620124">
    <property type="component" value="Unassembled WGS sequence"/>
</dbReference>
<gene>
    <name evidence="4" type="ORF">MVEN_00878600</name>
</gene>
<organism evidence="4 5">
    <name type="scientific">Mycena venus</name>
    <dbReference type="NCBI Taxonomy" id="2733690"/>
    <lineage>
        <taxon>Eukaryota</taxon>
        <taxon>Fungi</taxon>
        <taxon>Dikarya</taxon>
        <taxon>Basidiomycota</taxon>
        <taxon>Agaricomycotina</taxon>
        <taxon>Agaricomycetes</taxon>
        <taxon>Agaricomycetidae</taxon>
        <taxon>Agaricales</taxon>
        <taxon>Marasmiineae</taxon>
        <taxon>Mycenaceae</taxon>
        <taxon>Mycena</taxon>
    </lineage>
</organism>
<dbReference type="Pfam" id="PF07690">
    <property type="entry name" value="MFS_1"/>
    <property type="match status" value="1"/>
</dbReference>
<reference evidence="4" key="1">
    <citation type="submission" date="2020-05" db="EMBL/GenBank/DDBJ databases">
        <title>Mycena genomes resolve the evolution of fungal bioluminescence.</title>
        <authorList>
            <person name="Tsai I.J."/>
        </authorList>
    </citation>
    <scope>NUCLEOTIDE SEQUENCE</scope>
    <source>
        <strain evidence="4">CCC161011</strain>
    </source>
</reference>
<feature type="transmembrane region" description="Helical" evidence="3">
    <location>
        <begin position="31"/>
        <end position="53"/>
    </location>
</feature>
<evidence type="ECO:0000256" key="3">
    <source>
        <dbReference type="SAM" id="Phobius"/>
    </source>
</evidence>
<dbReference type="OrthoDB" id="6499973at2759"/>
<keyword evidence="5" id="KW-1185">Reference proteome</keyword>
<dbReference type="GO" id="GO:0022857">
    <property type="term" value="F:transmembrane transporter activity"/>
    <property type="evidence" value="ECO:0007669"/>
    <property type="project" value="InterPro"/>
</dbReference>
<feature type="transmembrane region" description="Helical" evidence="3">
    <location>
        <begin position="277"/>
        <end position="297"/>
    </location>
</feature>
<dbReference type="InterPro" id="IPR011701">
    <property type="entry name" value="MFS"/>
</dbReference>
<proteinExistence type="inferred from homology"/>
<feature type="transmembrane region" description="Helical" evidence="3">
    <location>
        <begin position="73"/>
        <end position="91"/>
    </location>
</feature>
<dbReference type="InterPro" id="IPR050327">
    <property type="entry name" value="Proton-linked_MCT"/>
</dbReference>
<dbReference type="Gene3D" id="1.20.1250.20">
    <property type="entry name" value="MFS general substrate transporter like domains"/>
    <property type="match status" value="1"/>
</dbReference>
<keyword evidence="3" id="KW-1133">Transmembrane helix</keyword>
<feature type="transmembrane region" description="Helical" evidence="3">
    <location>
        <begin position="162"/>
        <end position="183"/>
    </location>
</feature>
<feature type="transmembrane region" description="Helical" evidence="3">
    <location>
        <begin position="103"/>
        <end position="122"/>
    </location>
</feature>
<feature type="transmembrane region" description="Helical" evidence="3">
    <location>
        <begin position="195"/>
        <end position="214"/>
    </location>
</feature>
<dbReference type="EMBL" id="JACAZI010000006">
    <property type="protein sequence ID" value="KAF7358293.1"/>
    <property type="molecule type" value="Genomic_DNA"/>
</dbReference>